<gene>
    <name evidence="1" type="ORF">CINCED_3A007167</name>
</gene>
<dbReference type="Proteomes" id="UP000325440">
    <property type="component" value="Unassembled WGS sequence"/>
</dbReference>
<protein>
    <submittedName>
        <fullName evidence="1">Uncharacterized protein</fullName>
    </submittedName>
</protein>
<sequence>MNKANYLIRLEPNQIAQLTIQKENPIYVQSYSVSDKLPLSDSTVSPVLIEQD</sequence>
<dbReference type="AlphaFoldDB" id="A0A5E4NGL4"/>
<evidence type="ECO:0000313" key="2">
    <source>
        <dbReference type="Proteomes" id="UP000325440"/>
    </source>
</evidence>
<name>A0A5E4NGL4_9HEMI</name>
<evidence type="ECO:0000313" key="1">
    <source>
        <dbReference type="EMBL" id="VVC41723.1"/>
    </source>
</evidence>
<reference evidence="1 2" key="1">
    <citation type="submission" date="2019-08" db="EMBL/GenBank/DDBJ databases">
        <authorList>
            <person name="Alioto T."/>
            <person name="Alioto T."/>
            <person name="Gomez Garrido J."/>
        </authorList>
    </citation>
    <scope>NUCLEOTIDE SEQUENCE [LARGE SCALE GENOMIC DNA]</scope>
</reference>
<proteinExistence type="predicted"/>
<dbReference type="EMBL" id="CABPRJ010001925">
    <property type="protein sequence ID" value="VVC41723.1"/>
    <property type="molecule type" value="Genomic_DNA"/>
</dbReference>
<organism evidence="1 2">
    <name type="scientific">Cinara cedri</name>
    <dbReference type="NCBI Taxonomy" id="506608"/>
    <lineage>
        <taxon>Eukaryota</taxon>
        <taxon>Metazoa</taxon>
        <taxon>Ecdysozoa</taxon>
        <taxon>Arthropoda</taxon>
        <taxon>Hexapoda</taxon>
        <taxon>Insecta</taxon>
        <taxon>Pterygota</taxon>
        <taxon>Neoptera</taxon>
        <taxon>Paraneoptera</taxon>
        <taxon>Hemiptera</taxon>
        <taxon>Sternorrhyncha</taxon>
        <taxon>Aphidomorpha</taxon>
        <taxon>Aphidoidea</taxon>
        <taxon>Aphididae</taxon>
        <taxon>Lachninae</taxon>
        <taxon>Cinara</taxon>
    </lineage>
</organism>
<keyword evidence="2" id="KW-1185">Reference proteome</keyword>
<accession>A0A5E4NGL4</accession>